<dbReference type="GO" id="GO:0005737">
    <property type="term" value="C:cytoplasm"/>
    <property type="evidence" value="ECO:0007669"/>
    <property type="project" value="TreeGrafter"/>
</dbReference>
<dbReference type="Proteomes" id="UP001152795">
    <property type="component" value="Unassembled WGS sequence"/>
</dbReference>
<reference evidence="1" key="1">
    <citation type="submission" date="2020-04" db="EMBL/GenBank/DDBJ databases">
        <authorList>
            <person name="Alioto T."/>
            <person name="Alioto T."/>
            <person name="Gomez Garrido J."/>
        </authorList>
    </citation>
    <scope>NUCLEOTIDE SEQUENCE</scope>
    <source>
        <strain evidence="1">A484AB</strain>
    </source>
</reference>
<dbReference type="GO" id="GO:0005634">
    <property type="term" value="C:nucleus"/>
    <property type="evidence" value="ECO:0007669"/>
    <property type="project" value="TreeGrafter"/>
</dbReference>
<dbReference type="PANTHER" id="PTHR46276:SF1">
    <property type="entry name" value="E3 UBIQUITIN-PROTEIN LIGASE UBR5"/>
    <property type="match status" value="1"/>
</dbReference>
<organism evidence="1 2">
    <name type="scientific">Paramuricea clavata</name>
    <name type="common">Red gorgonian</name>
    <name type="synonym">Violescent sea-whip</name>
    <dbReference type="NCBI Taxonomy" id="317549"/>
    <lineage>
        <taxon>Eukaryota</taxon>
        <taxon>Metazoa</taxon>
        <taxon>Cnidaria</taxon>
        <taxon>Anthozoa</taxon>
        <taxon>Octocorallia</taxon>
        <taxon>Malacalcyonacea</taxon>
        <taxon>Plexauridae</taxon>
        <taxon>Paramuricea</taxon>
    </lineage>
</organism>
<dbReference type="GO" id="GO:0090263">
    <property type="term" value="P:positive regulation of canonical Wnt signaling pathway"/>
    <property type="evidence" value="ECO:0007669"/>
    <property type="project" value="TreeGrafter"/>
</dbReference>
<dbReference type="GO" id="GO:0034450">
    <property type="term" value="F:ubiquitin-ubiquitin ligase activity"/>
    <property type="evidence" value="ECO:0007669"/>
    <property type="project" value="TreeGrafter"/>
</dbReference>
<comment type="caution">
    <text evidence="1">The sequence shown here is derived from an EMBL/GenBank/DDBJ whole genome shotgun (WGS) entry which is preliminary data.</text>
</comment>
<dbReference type="AlphaFoldDB" id="A0A6S7I815"/>
<dbReference type="GO" id="GO:0003723">
    <property type="term" value="F:RNA binding"/>
    <property type="evidence" value="ECO:0007669"/>
    <property type="project" value="InterPro"/>
</dbReference>
<dbReference type="InterPro" id="IPR002004">
    <property type="entry name" value="PABP_HYD_C"/>
</dbReference>
<proteinExistence type="predicted"/>
<dbReference type="SUPFAM" id="SSF63570">
    <property type="entry name" value="PABC (PABP) domain"/>
    <property type="match status" value="2"/>
</dbReference>
<dbReference type="GO" id="GO:0000209">
    <property type="term" value="P:protein polyubiquitination"/>
    <property type="evidence" value="ECO:0007669"/>
    <property type="project" value="TreeGrafter"/>
</dbReference>
<dbReference type="Gene3D" id="1.10.1900.10">
    <property type="entry name" value="c-terminal domain of poly(a) binding protein"/>
    <property type="match status" value="2"/>
</dbReference>
<dbReference type="EMBL" id="CACRXK020004322">
    <property type="protein sequence ID" value="CAB4002322.1"/>
    <property type="molecule type" value="Genomic_DNA"/>
</dbReference>
<evidence type="ECO:0000313" key="1">
    <source>
        <dbReference type="EMBL" id="CAB4002322.1"/>
    </source>
</evidence>
<keyword evidence="2" id="KW-1185">Reference proteome</keyword>
<dbReference type="PANTHER" id="PTHR46276">
    <property type="entry name" value="E3 UBIQUITIN-PROTEIN LIGASE UBR5"/>
    <property type="match status" value="1"/>
</dbReference>
<sequence>MGRKLQKIDTKSNIQEALATVDSVLARVTSERSKLSALLDRLFNARYSQEIVVEQMDYETELTKLESLGDVLYTEVEAVYSEHEIAEKITGMLLELNVDEIERLMKHKSELLVKIHEAFAVLQRHSDNELKSPTIKEWPASKTELGEKIFERILQWYMDEETTAKLTGMLLEMNIDEITKLTQEDELLKCKADEAFRALTIQR</sequence>
<dbReference type="InterPro" id="IPR036053">
    <property type="entry name" value="PABP-dom"/>
</dbReference>
<protein>
    <submittedName>
        <fullName evidence="1">Embryonic polyadenylate-binding A</fullName>
    </submittedName>
</protein>
<dbReference type="OrthoDB" id="19742at2759"/>
<evidence type="ECO:0000313" key="2">
    <source>
        <dbReference type="Proteomes" id="UP001152795"/>
    </source>
</evidence>
<dbReference type="SMART" id="SM00517">
    <property type="entry name" value="PolyA"/>
    <property type="match status" value="2"/>
</dbReference>
<dbReference type="Pfam" id="PF00658">
    <property type="entry name" value="MLLE"/>
    <property type="match status" value="2"/>
</dbReference>
<gene>
    <name evidence="1" type="ORF">PACLA_8A062967</name>
</gene>
<dbReference type="PROSITE" id="PS51309">
    <property type="entry name" value="PABC"/>
    <property type="match status" value="1"/>
</dbReference>
<accession>A0A6S7I815</accession>
<name>A0A6S7I815_PARCT</name>